<keyword evidence="3" id="KW-1185">Reference proteome</keyword>
<organism evidence="2 3">
    <name type="scientific">Henriciella algicola</name>
    <dbReference type="NCBI Taxonomy" id="1608422"/>
    <lineage>
        <taxon>Bacteria</taxon>
        <taxon>Pseudomonadati</taxon>
        <taxon>Pseudomonadota</taxon>
        <taxon>Alphaproteobacteria</taxon>
        <taxon>Hyphomonadales</taxon>
        <taxon>Hyphomonadaceae</taxon>
        <taxon>Henriciella</taxon>
    </lineage>
</organism>
<evidence type="ECO:0000256" key="1">
    <source>
        <dbReference type="SAM" id="Phobius"/>
    </source>
</evidence>
<dbReference type="Proteomes" id="UP000265845">
    <property type="component" value="Unassembled WGS sequence"/>
</dbReference>
<feature type="transmembrane region" description="Helical" evidence="1">
    <location>
        <begin position="12"/>
        <end position="30"/>
    </location>
</feature>
<evidence type="ECO:0000313" key="3">
    <source>
        <dbReference type="Proteomes" id="UP000265845"/>
    </source>
</evidence>
<dbReference type="PANTHER" id="PTHR30441">
    <property type="entry name" value="DUF748 DOMAIN-CONTAINING PROTEIN"/>
    <property type="match status" value="1"/>
</dbReference>
<gene>
    <name evidence="2" type="ORF">D1222_03230</name>
</gene>
<dbReference type="RefSeq" id="WP_119452787.1">
    <property type="nucleotide sequence ID" value="NZ_QWGA01000003.1"/>
</dbReference>
<name>A0A399RI06_9PROT</name>
<reference evidence="2 3" key="1">
    <citation type="submission" date="2018-08" db="EMBL/GenBank/DDBJ databases">
        <title>Henriciella mobilis sp. nov., isolated from seawater.</title>
        <authorList>
            <person name="Cheng H."/>
            <person name="Wu Y.-H."/>
            <person name="Xu X.-W."/>
            <person name="Guo L.-L."/>
        </authorList>
    </citation>
    <scope>NUCLEOTIDE SEQUENCE [LARGE SCALE GENOMIC DNA]</scope>
    <source>
        <strain evidence="2 3">CCUG67844</strain>
    </source>
</reference>
<proteinExistence type="predicted"/>
<dbReference type="AlphaFoldDB" id="A0A399RI06"/>
<protein>
    <submittedName>
        <fullName evidence="2">AsmA family protein</fullName>
    </submittedName>
</protein>
<dbReference type="GO" id="GO:0005886">
    <property type="term" value="C:plasma membrane"/>
    <property type="evidence" value="ECO:0007669"/>
    <property type="project" value="TreeGrafter"/>
</dbReference>
<dbReference type="InterPro" id="IPR052894">
    <property type="entry name" value="AsmA-related"/>
</dbReference>
<evidence type="ECO:0000313" key="2">
    <source>
        <dbReference type="EMBL" id="RIJ31290.1"/>
    </source>
</evidence>
<keyword evidence="1" id="KW-0812">Transmembrane</keyword>
<keyword evidence="1" id="KW-0472">Membrane</keyword>
<dbReference type="EMBL" id="QWGA01000003">
    <property type="protein sequence ID" value="RIJ31290.1"/>
    <property type="molecule type" value="Genomic_DNA"/>
</dbReference>
<dbReference type="OrthoDB" id="5749006at2"/>
<accession>A0A399RI06</accession>
<dbReference type="GO" id="GO:0090313">
    <property type="term" value="P:regulation of protein targeting to membrane"/>
    <property type="evidence" value="ECO:0007669"/>
    <property type="project" value="TreeGrafter"/>
</dbReference>
<comment type="caution">
    <text evidence="2">The sequence shown here is derived from an EMBL/GenBank/DDBJ whole genome shotgun (WGS) entry which is preliminary data.</text>
</comment>
<sequence>MTSGLKRSFKIAGWVIGIVLLAFLLFLLAMTQPRFGTPVANALLGAFGPDGSRVGTAHTRFPAVLVVEGEGLVVPGRVSAERIEAQVNLFGFLPFVSWLSYLEAENGSVRIEDSGESDGDGPGLKSARRIVDKVSLTSVTMQVVRPDETRDVEIETARGSLRSGAFMLEARGAGSRLSFDGRTSDAFSELDGGLRLRGENFADVADLVGLAAPDTPPYDMRLTVDIGPERWTLNVDPETRIGDSDLYGEINVMPGGEVPVVNAELTSAALDADDLAIVFGIPIGVGEGETSGTRAKAARAAFEQSGRLIPDVEIDFARLDAVDGSVSYTAETVTDSLFDIEGLGLDVEIEGRLVRAPRIHLDFAQGEFRGYATLDGTQSPAHTDARGELSNVAFDNLSLSPYLRGGADGEFEVTTDGNGFRDAAATMNGTVSIWSTDADILALAAEGAALDFGEAITLLGEAPGDRTYVDARCAAIVANFENGVGTLSPAVVDTDDSLVVVRGDVNLSNEALRLSVRSEAKDASLGTLIGDVAIGGTLRDPSIQPFSAGTVAQFGIAGILASVSGGLAALPFIEPGMAQDAPCGELLARAQSASAEAE</sequence>
<dbReference type="PANTHER" id="PTHR30441:SF8">
    <property type="entry name" value="DUF748 DOMAIN-CONTAINING PROTEIN"/>
    <property type="match status" value="1"/>
</dbReference>
<keyword evidence="1" id="KW-1133">Transmembrane helix</keyword>